<accession>A0A7X2HAK1</accession>
<dbReference type="RefSeq" id="WP_154122060.1">
    <property type="nucleotide sequence ID" value="NZ_WJXB01000014.1"/>
</dbReference>
<protein>
    <submittedName>
        <fullName evidence="1">Uncharacterized protein</fullName>
    </submittedName>
</protein>
<gene>
    <name evidence="1" type="ORF">GJB61_26735</name>
</gene>
<organism evidence="1 2">
    <name type="scientific">Paenibacillus monticola</name>
    <dbReference type="NCBI Taxonomy" id="2666075"/>
    <lineage>
        <taxon>Bacteria</taxon>
        <taxon>Bacillati</taxon>
        <taxon>Bacillota</taxon>
        <taxon>Bacilli</taxon>
        <taxon>Bacillales</taxon>
        <taxon>Paenibacillaceae</taxon>
        <taxon>Paenibacillus</taxon>
    </lineage>
</organism>
<proteinExistence type="predicted"/>
<evidence type="ECO:0000313" key="2">
    <source>
        <dbReference type="Proteomes" id="UP000463051"/>
    </source>
</evidence>
<name>A0A7X2HAK1_9BACL</name>
<dbReference type="Proteomes" id="UP000463051">
    <property type="component" value="Unassembled WGS sequence"/>
</dbReference>
<dbReference type="EMBL" id="WJXB01000014">
    <property type="protein sequence ID" value="MRN56563.1"/>
    <property type="molecule type" value="Genomic_DNA"/>
</dbReference>
<dbReference type="AlphaFoldDB" id="A0A7X2HAK1"/>
<evidence type="ECO:0000313" key="1">
    <source>
        <dbReference type="EMBL" id="MRN56563.1"/>
    </source>
</evidence>
<reference evidence="1 2" key="1">
    <citation type="submission" date="2019-11" db="EMBL/GenBank/DDBJ databases">
        <title>Paenibacillus monticola sp. nov., a novel PGPR strain isolated from mountain sample in China.</title>
        <authorList>
            <person name="Zhao Q."/>
            <person name="Li H.-P."/>
            <person name="Zhang J.-L."/>
        </authorList>
    </citation>
    <scope>NUCLEOTIDE SEQUENCE [LARGE SCALE GENOMIC DNA]</scope>
    <source>
        <strain evidence="1 2">LC-T2</strain>
    </source>
</reference>
<sequence>MEYKGQKNYRYCSRLWIRDPKWIYQSLPKVYGYNPTPYTAKMTGVRGYLMKPVIITKPSFKIAGYGIKTTIADGSYTKDVSAFLEQLRYERLGE</sequence>
<keyword evidence="2" id="KW-1185">Reference proteome</keyword>
<comment type="caution">
    <text evidence="1">The sequence shown here is derived from an EMBL/GenBank/DDBJ whole genome shotgun (WGS) entry which is preliminary data.</text>
</comment>